<dbReference type="EC" id="2.7.7.65" evidence="1"/>
<dbReference type="SUPFAM" id="SSF55785">
    <property type="entry name" value="PYP-like sensor domain (PAS domain)"/>
    <property type="match status" value="1"/>
</dbReference>
<feature type="transmembrane region" description="Helical" evidence="3">
    <location>
        <begin position="284"/>
        <end position="308"/>
    </location>
</feature>
<feature type="domain" description="PAC" evidence="5">
    <location>
        <begin position="522"/>
        <end position="574"/>
    </location>
</feature>
<reference evidence="7 8" key="1">
    <citation type="submission" date="2019-02" db="EMBL/GenBank/DDBJ databases">
        <title>Complete Genome Sequence and Methylome Analysis of free living Spirochaetas.</title>
        <authorList>
            <person name="Fomenkov A."/>
            <person name="Dubinina G."/>
            <person name="Leshcheva N."/>
            <person name="Mikheeva N."/>
            <person name="Grabovich M."/>
            <person name="Vincze T."/>
            <person name="Roberts R.J."/>
        </authorList>
    </citation>
    <scope>NUCLEOTIDE SEQUENCE [LARGE SCALE GENOMIC DNA]</scope>
    <source>
        <strain evidence="7 8">K2</strain>
    </source>
</reference>
<dbReference type="InterPro" id="IPR000014">
    <property type="entry name" value="PAS"/>
</dbReference>
<dbReference type="SMART" id="SM00086">
    <property type="entry name" value="PAC"/>
    <property type="match status" value="1"/>
</dbReference>
<dbReference type="InterPro" id="IPR029787">
    <property type="entry name" value="Nucleotide_cyclase"/>
</dbReference>
<evidence type="ECO:0000313" key="7">
    <source>
        <dbReference type="EMBL" id="QEN06719.1"/>
    </source>
</evidence>
<proteinExistence type="predicted"/>
<dbReference type="PROSITE" id="PS50113">
    <property type="entry name" value="PAC"/>
    <property type="match status" value="1"/>
</dbReference>
<dbReference type="FunFam" id="3.30.70.270:FF:000001">
    <property type="entry name" value="Diguanylate cyclase domain protein"/>
    <property type="match status" value="1"/>
</dbReference>
<feature type="transmembrane region" description="Helical" evidence="3">
    <location>
        <begin position="320"/>
        <end position="344"/>
    </location>
</feature>
<dbReference type="PANTHER" id="PTHR45138">
    <property type="entry name" value="REGULATORY COMPONENTS OF SENSORY TRANSDUCTION SYSTEM"/>
    <property type="match status" value="1"/>
</dbReference>
<keyword evidence="3" id="KW-0472">Membrane</keyword>
<dbReference type="Gene3D" id="3.30.450.20">
    <property type="entry name" value="PAS domain"/>
    <property type="match status" value="1"/>
</dbReference>
<dbReference type="InterPro" id="IPR043128">
    <property type="entry name" value="Rev_trsase/Diguanyl_cyclase"/>
</dbReference>
<feature type="transmembrane region" description="Helical" evidence="3">
    <location>
        <begin position="350"/>
        <end position="367"/>
    </location>
</feature>
<feature type="transmembrane region" description="Helical" evidence="3">
    <location>
        <begin position="225"/>
        <end position="249"/>
    </location>
</feature>
<dbReference type="GO" id="GO:0052621">
    <property type="term" value="F:diguanylate cyclase activity"/>
    <property type="evidence" value="ECO:0007669"/>
    <property type="project" value="UniProtKB-EC"/>
</dbReference>
<dbReference type="CDD" id="cd01949">
    <property type="entry name" value="GGDEF"/>
    <property type="match status" value="1"/>
</dbReference>
<dbReference type="NCBIfam" id="TIGR00254">
    <property type="entry name" value="GGDEF"/>
    <property type="match status" value="1"/>
</dbReference>
<dbReference type="PANTHER" id="PTHR45138:SF9">
    <property type="entry name" value="DIGUANYLATE CYCLASE DGCM-RELATED"/>
    <property type="match status" value="1"/>
</dbReference>
<evidence type="ECO:0000259" key="4">
    <source>
        <dbReference type="PROSITE" id="PS50112"/>
    </source>
</evidence>
<dbReference type="SMART" id="SM00267">
    <property type="entry name" value="GGDEF"/>
    <property type="match status" value="1"/>
</dbReference>
<dbReference type="InterPro" id="IPR013767">
    <property type="entry name" value="PAS_fold"/>
</dbReference>
<sequence>MYLWYYYGVIYFIKFKNYMTYVKYKSSSLFFLLLFFCLSFTGCGNVENSEDKIPQAALGVLDLRDWNFQGKGLIPLEGEWAFVWEQLLSPQKMRASDAAHYAFVPDKWYNYFIDGENPDSQGFATFSLTLILPGKEQYYGFSFDGVGSAYTLWMNGQLLLKSGTVGTSKEQMVPNKIPQSAFFKSSGEPLELVLHISNFHHKKGGFRNSLYVGLPNQIQSFQRNAWTLEAFTLGILFIMGLYHLSVFVFRKKFRSALYFALLCFAFFMRLGITNQDLLLLAFPFVSWTLAFYLDYITLFFIPPLVALFYRSLYPEDIPRVFLHIFCALSGLFSLYIILAGTYLASFSIQYYQVLILLEIGYYLYFLIRINYKKREGAMVITIASIILFITSSIEILSLWDWLGADKIGVYGFLSFILVQSILLSLRYSQSFARVESLTKALKSTNRYLQESEIRYRNFFENSIDILFLTDEESRIIDVSPSSEKMLGFSRADVLHRKVTDLFSSVVYDTLYEELCQSGEPVRNSEVVLRHRDGHKIEALVTLALRFDDQGNPAGLQGSVHDNTDKKRADREKMRILELEQIALTDPLTKAYNRRFFSEVAKKELTRAQRKGSSFSLVILDIDFFKNVNDQYGHLIGDEVLINLTHLCHEYIRSTDILARFGGEEFVILFPDSPGIETLKRVELLRENVSRSVIAHKDGEEIRISISLGISSWNPGQESNLKELLDQADQALYQAKESGRNKALLFGEDLLSDLS</sequence>
<dbReference type="Gene3D" id="2.60.120.260">
    <property type="entry name" value="Galactose-binding domain-like"/>
    <property type="match status" value="1"/>
</dbReference>
<organism evidence="7 8">
    <name type="scientific">Oceanispirochaeta crateris</name>
    <dbReference type="NCBI Taxonomy" id="2518645"/>
    <lineage>
        <taxon>Bacteria</taxon>
        <taxon>Pseudomonadati</taxon>
        <taxon>Spirochaetota</taxon>
        <taxon>Spirochaetia</taxon>
        <taxon>Spirochaetales</taxon>
        <taxon>Spirochaetaceae</taxon>
        <taxon>Oceanispirochaeta</taxon>
    </lineage>
</organism>
<dbReference type="NCBIfam" id="TIGR00229">
    <property type="entry name" value="sensory_box"/>
    <property type="match status" value="1"/>
</dbReference>
<feature type="transmembrane region" description="Helical" evidence="3">
    <location>
        <begin position="379"/>
        <end position="401"/>
    </location>
</feature>
<dbReference type="SUPFAM" id="SSF49785">
    <property type="entry name" value="Galactose-binding domain-like"/>
    <property type="match status" value="1"/>
</dbReference>
<dbReference type="AlphaFoldDB" id="A0A5C1QHX8"/>
<dbReference type="PROSITE" id="PS50887">
    <property type="entry name" value="GGDEF"/>
    <property type="match status" value="1"/>
</dbReference>
<dbReference type="InterPro" id="IPR001610">
    <property type="entry name" value="PAC"/>
</dbReference>
<protein>
    <recommendedName>
        <fullName evidence="1">diguanylate cyclase</fullName>
        <ecNumber evidence="1">2.7.7.65</ecNumber>
    </recommendedName>
</protein>
<evidence type="ECO:0000256" key="2">
    <source>
        <dbReference type="ARBA" id="ARBA00034247"/>
    </source>
</evidence>
<dbReference type="PROSITE" id="PS50112">
    <property type="entry name" value="PAS"/>
    <property type="match status" value="1"/>
</dbReference>
<dbReference type="OrthoDB" id="9779586at2"/>
<dbReference type="InterPro" id="IPR035965">
    <property type="entry name" value="PAS-like_dom_sf"/>
</dbReference>
<dbReference type="CDD" id="cd00130">
    <property type="entry name" value="PAS"/>
    <property type="match status" value="1"/>
</dbReference>
<feature type="transmembrane region" description="Helical" evidence="3">
    <location>
        <begin position="256"/>
        <end position="272"/>
    </location>
</feature>
<keyword evidence="3" id="KW-1133">Transmembrane helix</keyword>
<evidence type="ECO:0000313" key="8">
    <source>
        <dbReference type="Proteomes" id="UP000324209"/>
    </source>
</evidence>
<dbReference type="Gene3D" id="3.30.70.270">
    <property type="match status" value="1"/>
</dbReference>
<evidence type="ECO:0000259" key="6">
    <source>
        <dbReference type="PROSITE" id="PS50887"/>
    </source>
</evidence>
<feature type="domain" description="GGDEF" evidence="6">
    <location>
        <begin position="612"/>
        <end position="747"/>
    </location>
</feature>
<comment type="catalytic activity">
    <reaction evidence="2">
        <text>2 GTP = 3',3'-c-di-GMP + 2 diphosphate</text>
        <dbReference type="Rhea" id="RHEA:24898"/>
        <dbReference type="ChEBI" id="CHEBI:33019"/>
        <dbReference type="ChEBI" id="CHEBI:37565"/>
        <dbReference type="ChEBI" id="CHEBI:58805"/>
        <dbReference type="EC" id="2.7.7.65"/>
    </reaction>
</comment>
<gene>
    <name evidence="7" type="ORF">EXM22_01450</name>
</gene>
<name>A0A5C1QHX8_9SPIO</name>
<dbReference type="EMBL" id="CP036150">
    <property type="protein sequence ID" value="QEN06719.1"/>
    <property type="molecule type" value="Genomic_DNA"/>
</dbReference>
<keyword evidence="8" id="KW-1185">Reference proteome</keyword>
<accession>A0A5C1QHX8</accession>
<evidence type="ECO:0000256" key="1">
    <source>
        <dbReference type="ARBA" id="ARBA00012528"/>
    </source>
</evidence>
<dbReference type="Pfam" id="PF00990">
    <property type="entry name" value="GGDEF"/>
    <property type="match status" value="1"/>
</dbReference>
<dbReference type="Pfam" id="PF07695">
    <property type="entry name" value="7TMR-DISM_7TM"/>
    <property type="match status" value="1"/>
</dbReference>
<dbReference type="GO" id="GO:0006355">
    <property type="term" value="P:regulation of DNA-templated transcription"/>
    <property type="evidence" value="ECO:0007669"/>
    <property type="project" value="InterPro"/>
</dbReference>
<dbReference type="KEGG" id="ock:EXM22_01450"/>
<keyword evidence="3" id="KW-0812">Transmembrane</keyword>
<dbReference type="InterPro" id="IPR000160">
    <property type="entry name" value="GGDEF_dom"/>
</dbReference>
<dbReference type="InterPro" id="IPR011623">
    <property type="entry name" value="7TMR_DISM_rcpt_extracell_dom1"/>
</dbReference>
<evidence type="ECO:0000256" key="3">
    <source>
        <dbReference type="SAM" id="Phobius"/>
    </source>
</evidence>
<dbReference type="InterPro" id="IPR000700">
    <property type="entry name" value="PAS-assoc_C"/>
</dbReference>
<dbReference type="Proteomes" id="UP000324209">
    <property type="component" value="Chromosome"/>
</dbReference>
<dbReference type="Pfam" id="PF00989">
    <property type="entry name" value="PAS"/>
    <property type="match status" value="1"/>
</dbReference>
<evidence type="ECO:0000259" key="5">
    <source>
        <dbReference type="PROSITE" id="PS50113"/>
    </source>
</evidence>
<dbReference type="SMART" id="SM00091">
    <property type="entry name" value="PAS"/>
    <property type="match status" value="1"/>
</dbReference>
<dbReference type="InterPro" id="IPR008979">
    <property type="entry name" value="Galactose-bd-like_sf"/>
</dbReference>
<feature type="domain" description="PAS" evidence="4">
    <location>
        <begin position="451"/>
        <end position="513"/>
    </location>
</feature>
<feature type="transmembrane region" description="Helical" evidence="3">
    <location>
        <begin position="407"/>
        <end position="425"/>
    </location>
</feature>
<dbReference type="InterPro" id="IPR050469">
    <property type="entry name" value="Diguanylate_Cyclase"/>
</dbReference>
<dbReference type="SUPFAM" id="SSF55073">
    <property type="entry name" value="Nucleotide cyclase"/>
    <property type="match status" value="1"/>
</dbReference>